<proteinExistence type="inferred from homology"/>
<keyword evidence="6 9" id="KW-0028">Amino-acid biosynthesis</keyword>
<evidence type="ECO:0000256" key="10">
    <source>
        <dbReference type="RuleBase" id="RU003657"/>
    </source>
</evidence>
<evidence type="ECO:0000313" key="13">
    <source>
        <dbReference type="Proteomes" id="UP000559404"/>
    </source>
</evidence>
<reference evidence="12 13" key="2">
    <citation type="submission" date="2020-08" db="EMBL/GenBank/DDBJ databases">
        <title>Stappia taiwanensis sp. nov., isolated from a coastal thermal spring.</title>
        <authorList>
            <person name="Kampfer P."/>
        </authorList>
    </citation>
    <scope>NUCLEOTIDE SEQUENCE [LARGE SCALE GENOMIC DNA]</scope>
    <source>
        <strain evidence="12 13">DSM 23284</strain>
    </source>
</reference>
<comment type="subcellular location">
    <subcellularLocation>
        <location evidence="2 9 11">Cytoplasm</location>
    </subcellularLocation>
</comment>
<dbReference type="FunFam" id="3.20.20.70:FF:000009">
    <property type="entry name" value="1-(5-phosphoribosyl)-5-[(5-phosphoribosylamino)methylideneamino] imidazole-4-carboxamide isomerase"/>
    <property type="match status" value="1"/>
</dbReference>
<dbReference type="InterPro" id="IPR006062">
    <property type="entry name" value="His_biosynth"/>
</dbReference>
<name>A0A838XYP0_9HYPH</name>
<keyword evidence="8 9" id="KW-0413">Isomerase</keyword>
<accession>A0A838XYP0</accession>
<dbReference type="NCBIfam" id="TIGR00007">
    <property type="entry name" value="1-(5-phosphoribosyl)-5-[(5-phosphoribosylamino)methylideneamino]imidazole-4-carboxamide isomerase"/>
    <property type="match status" value="1"/>
</dbReference>
<organism evidence="12 13">
    <name type="scientific">Stappia taiwanensis</name>
    <dbReference type="NCBI Taxonomy" id="992267"/>
    <lineage>
        <taxon>Bacteria</taxon>
        <taxon>Pseudomonadati</taxon>
        <taxon>Pseudomonadota</taxon>
        <taxon>Alphaproteobacteria</taxon>
        <taxon>Hyphomicrobiales</taxon>
        <taxon>Stappiaceae</taxon>
        <taxon>Stappia</taxon>
    </lineage>
</organism>
<evidence type="ECO:0000256" key="7">
    <source>
        <dbReference type="ARBA" id="ARBA00023102"/>
    </source>
</evidence>
<dbReference type="InterPro" id="IPR044524">
    <property type="entry name" value="Isoase_HisA-like"/>
</dbReference>
<dbReference type="PANTHER" id="PTHR43090:SF2">
    <property type="entry name" value="1-(5-PHOSPHORIBOSYL)-5-[(5-PHOSPHORIBOSYLAMINO)METHYLIDENEAMINO] IMIDAZOLE-4-CARBOXAMIDE ISOMERASE"/>
    <property type="match status" value="1"/>
</dbReference>
<evidence type="ECO:0000256" key="5">
    <source>
        <dbReference type="ARBA" id="ARBA00022490"/>
    </source>
</evidence>
<dbReference type="GO" id="GO:0005737">
    <property type="term" value="C:cytoplasm"/>
    <property type="evidence" value="ECO:0007669"/>
    <property type="project" value="UniProtKB-SubCell"/>
</dbReference>
<dbReference type="InterPro" id="IPR013785">
    <property type="entry name" value="Aldolase_TIM"/>
</dbReference>
<dbReference type="InterPro" id="IPR023016">
    <property type="entry name" value="HisA/PriA"/>
</dbReference>
<evidence type="ECO:0000313" key="12">
    <source>
        <dbReference type="EMBL" id="MBA4611880.1"/>
    </source>
</evidence>
<protein>
    <recommendedName>
        <fullName evidence="9 11">1-(5-phosphoribosyl)-5-[(5-phosphoribosylamino)methylideneamino] imidazole-4-carboxamide isomerase</fullName>
        <ecNumber evidence="9 11">5.3.1.16</ecNumber>
    </recommendedName>
    <alternativeName>
        <fullName evidence="9">Phosphoribosylformimino-5-aminoimidazole carboxamide ribotide isomerase</fullName>
    </alternativeName>
</protein>
<dbReference type="PANTHER" id="PTHR43090">
    <property type="entry name" value="1-(5-PHOSPHORIBOSYL)-5-[(5-PHOSPHORIBOSYLAMINO)METHYLIDENEAMINO] IMIDAZOLE-4-CARBOXAMIDE ISOMERASE"/>
    <property type="match status" value="1"/>
</dbReference>
<comment type="pathway">
    <text evidence="3 9 11">Amino-acid biosynthesis; L-histidine biosynthesis; L-histidine from 5-phospho-alpha-D-ribose 1-diphosphate: step 4/9.</text>
</comment>
<dbReference type="SUPFAM" id="SSF51366">
    <property type="entry name" value="Ribulose-phoshate binding barrel"/>
    <property type="match status" value="1"/>
</dbReference>
<dbReference type="InterPro" id="IPR011060">
    <property type="entry name" value="RibuloseP-bd_barrel"/>
</dbReference>
<dbReference type="Proteomes" id="UP000559404">
    <property type="component" value="Unassembled WGS sequence"/>
</dbReference>
<reference evidence="12 13" key="1">
    <citation type="submission" date="2020-07" db="EMBL/GenBank/DDBJ databases">
        <authorList>
            <person name="Li M."/>
        </authorList>
    </citation>
    <scope>NUCLEOTIDE SEQUENCE [LARGE SCALE GENOMIC DNA]</scope>
    <source>
        <strain evidence="12 13">DSM 23284</strain>
    </source>
</reference>
<dbReference type="UniPathway" id="UPA00031">
    <property type="reaction ID" value="UER00009"/>
</dbReference>
<keyword evidence="7 9" id="KW-0368">Histidine biosynthesis</keyword>
<comment type="caution">
    <text evidence="12">The sequence shown here is derived from an EMBL/GenBank/DDBJ whole genome shotgun (WGS) entry which is preliminary data.</text>
</comment>
<dbReference type="GO" id="GO:0000162">
    <property type="term" value="P:L-tryptophan biosynthetic process"/>
    <property type="evidence" value="ECO:0007669"/>
    <property type="project" value="TreeGrafter"/>
</dbReference>
<sequence>MPILFPAIDLKGGQCVRLKLGDMDQATVFNDDPAAQARSFQDQGFDWLHVVDLDGAFAGESRNGAAVDAILSATTNPVQLGGGIRTLDQIAAWLDKGIARVILGTVAVRDPELVKTACARFPGKIAVGIDARGGKVAVEGWAETAELTAIDLAGRFEDAGVAAIIYTDIDRDGILKGINWQATLELAAATAIPVIASGGLASIADVERLATDDCAVLEGAITGRALYDGRLDPAAALRLLGAPQDNA</sequence>
<keyword evidence="5 9" id="KW-0963">Cytoplasm</keyword>
<gene>
    <name evidence="9 12" type="primary">hisA</name>
    <name evidence="12" type="ORF">H1W37_09475</name>
</gene>
<feature type="active site" description="Proton donor" evidence="9">
    <location>
        <position position="130"/>
    </location>
</feature>
<evidence type="ECO:0000256" key="11">
    <source>
        <dbReference type="RuleBase" id="RU003658"/>
    </source>
</evidence>
<dbReference type="AlphaFoldDB" id="A0A838XYP0"/>
<evidence type="ECO:0000256" key="9">
    <source>
        <dbReference type="HAMAP-Rule" id="MF_01014"/>
    </source>
</evidence>
<dbReference type="Gene3D" id="3.20.20.70">
    <property type="entry name" value="Aldolase class I"/>
    <property type="match status" value="1"/>
</dbReference>
<feature type="active site" description="Proton acceptor" evidence="9">
    <location>
        <position position="9"/>
    </location>
</feature>
<dbReference type="CDD" id="cd04732">
    <property type="entry name" value="HisA"/>
    <property type="match status" value="1"/>
</dbReference>
<keyword evidence="13" id="KW-1185">Reference proteome</keyword>
<evidence type="ECO:0000256" key="8">
    <source>
        <dbReference type="ARBA" id="ARBA00023235"/>
    </source>
</evidence>
<dbReference type="GO" id="GO:0000105">
    <property type="term" value="P:L-histidine biosynthetic process"/>
    <property type="evidence" value="ECO:0007669"/>
    <property type="project" value="UniProtKB-UniRule"/>
</dbReference>
<dbReference type="RefSeq" id="WP_181760075.1">
    <property type="nucleotide sequence ID" value="NZ_BMCR01000008.1"/>
</dbReference>
<evidence type="ECO:0000256" key="4">
    <source>
        <dbReference type="ARBA" id="ARBA00009667"/>
    </source>
</evidence>
<evidence type="ECO:0000256" key="6">
    <source>
        <dbReference type="ARBA" id="ARBA00022605"/>
    </source>
</evidence>
<comment type="catalytic activity">
    <reaction evidence="1 9 11">
        <text>1-(5-phospho-beta-D-ribosyl)-5-[(5-phospho-beta-D-ribosylamino)methylideneamino]imidazole-4-carboxamide = 5-[(5-phospho-1-deoxy-D-ribulos-1-ylimino)methylamino]-1-(5-phospho-beta-D-ribosyl)imidazole-4-carboxamide</text>
        <dbReference type="Rhea" id="RHEA:15469"/>
        <dbReference type="ChEBI" id="CHEBI:58435"/>
        <dbReference type="ChEBI" id="CHEBI:58525"/>
        <dbReference type="EC" id="5.3.1.16"/>
    </reaction>
</comment>
<comment type="similarity">
    <text evidence="4 9 10">Belongs to the HisA/HisF family.</text>
</comment>
<evidence type="ECO:0000256" key="1">
    <source>
        <dbReference type="ARBA" id="ARBA00000901"/>
    </source>
</evidence>
<dbReference type="EMBL" id="JACEON010000007">
    <property type="protein sequence ID" value="MBA4611880.1"/>
    <property type="molecule type" value="Genomic_DNA"/>
</dbReference>
<evidence type="ECO:0000256" key="2">
    <source>
        <dbReference type="ARBA" id="ARBA00004496"/>
    </source>
</evidence>
<evidence type="ECO:0000256" key="3">
    <source>
        <dbReference type="ARBA" id="ARBA00005133"/>
    </source>
</evidence>
<dbReference type="EC" id="5.3.1.16" evidence="9 11"/>
<dbReference type="InterPro" id="IPR006063">
    <property type="entry name" value="HisA_bact_arch"/>
</dbReference>
<dbReference type="HAMAP" id="MF_01014">
    <property type="entry name" value="HisA"/>
    <property type="match status" value="1"/>
</dbReference>
<dbReference type="GO" id="GO:0003949">
    <property type="term" value="F:1-(5-phosphoribosyl)-5-[(5-phosphoribosylamino)methylideneamino]imidazole-4-carboxamide isomerase activity"/>
    <property type="evidence" value="ECO:0007669"/>
    <property type="project" value="UniProtKB-UniRule"/>
</dbReference>
<dbReference type="Pfam" id="PF00977">
    <property type="entry name" value="His_biosynth"/>
    <property type="match status" value="1"/>
</dbReference>